<dbReference type="EMBL" id="QPEX01000028">
    <property type="protein sequence ID" value="RCS47740.1"/>
    <property type="molecule type" value="Genomic_DNA"/>
</dbReference>
<dbReference type="Proteomes" id="UP000253562">
    <property type="component" value="Unassembled WGS sequence"/>
</dbReference>
<name>A0A368KPZ9_9BACT</name>
<accession>A0A368KPZ9</accession>
<comment type="caution">
    <text evidence="1">The sequence shown here is derived from an EMBL/GenBank/DDBJ whole genome shotgun (WGS) entry which is preliminary data.</text>
</comment>
<sequence length="59" mass="6755">MYANERAQVISLAYWKLDFIFDPEPFGNLSFSSLTIPILCKKKDLHLVLPLIHGTKLHA</sequence>
<organism evidence="1 2">
    <name type="scientific">Bremerella cremea</name>
    <dbReference type="NCBI Taxonomy" id="1031537"/>
    <lineage>
        <taxon>Bacteria</taxon>
        <taxon>Pseudomonadati</taxon>
        <taxon>Planctomycetota</taxon>
        <taxon>Planctomycetia</taxon>
        <taxon>Pirellulales</taxon>
        <taxon>Pirellulaceae</taxon>
        <taxon>Bremerella</taxon>
    </lineage>
</organism>
<dbReference type="AlphaFoldDB" id="A0A368KPZ9"/>
<reference evidence="1 2" key="1">
    <citation type="submission" date="2018-07" db="EMBL/GenBank/DDBJ databases">
        <title>Comparative genomes isolates from brazilian mangrove.</title>
        <authorList>
            <person name="De Araujo J.E."/>
            <person name="Taketani R.G."/>
            <person name="Silva M.C.P."/>
            <person name="Lourenco M.V."/>
            <person name="Oliveira V.M."/>
            <person name="Andreote F.D."/>
        </authorList>
    </citation>
    <scope>NUCLEOTIDE SEQUENCE [LARGE SCALE GENOMIC DNA]</scope>
    <source>
        <strain evidence="1 2">HEX PRIS-MGV</strain>
    </source>
</reference>
<proteinExistence type="predicted"/>
<evidence type="ECO:0000313" key="2">
    <source>
        <dbReference type="Proteomes" id="UP000253562"/>
    </source>
</evidence>
<evidence type="ECO:0000313" key="1">
    <source>
        <dbReference type="EMBL" id="RCS47740.1"/>
    </source>
</evidence>
<protein>
    <submittedName>
        <fullName evidence="1">Uncharacterized protein</fullName>
    </submittedName>
</protein>
<gene>
    <name evidence="1" type="ORF">DTL42_14585</name>
</gene>